<feature type="region of interest" description="Disordered" evidence="3">
    <location>
        <begin position="114"/>
        <end position="144"/>
    </location>
</feature>
<comment type="caution">
    <text evidence="5">The sequence shown here is derived from an EMBL/GenBank/DDBJ whole genome shotgun (WGS) entry which is preliminary data.</text>
</comment>
<dbReference type="InterPro" id="IPR007110">
    <property type="entry name" value="Ig-like_dom"/>
</dbReference>
<feature type="domain" description="Ig-like" evidence="4">
    <location>
        <begin position="515"/>
        <end position="606"/>
    </location>
</feature>
<sequence length="1531" mass="169665">MSKLVEKTEKGLNIKNKGIRDLSPDAFVFQDYVIFLLSSLKMESIPEIDASPTVDSEDKHKHVCLKEQKEQHNLDRSLTHPKQLVQSEEDEGSLSGYGWSHDPGEVVQYSNIPEGTTLPNVASTEDRHTPVKTSGEHACRISSEPSLNPESLLVQEISDNSSLPTQNADRQPTVISEDAGTVTNTYGYNTERISKKQWKAINIFVLDVEQKIIASNKWLQFSEAIGYDMSVERKKIGSEPKQFYKLLNEWITVMKETERNPIPYLKWALEEVDEEDLVTKLTQKFGSTHDIHDEDMDQLQTQLTSRDFSITVKPYTNEGQTIIQAATVVMGDRNVVTKVEGETKTANGCDRQLTEPDSKENQSQDFASKYCISLDNLSSNVVDGPGETTGAIGPFDDVPTEKCGFPGLMIDGKQVVFSKLKYSAIVGQTCVIKVNIDDKYRHDHLIWRWKQNKEEEYTKGVSNSEKYNIGNVENPSLTIKCVQKTDEGYYRCQVVNAAGSVNSEDIFLEILGGIPKAIVNVEGKVIRGTTVILHCEITSVPDFTSLTWLKNGDAITMTINNTKYNGGTNHKPSLTINNVDNTDKAVYTCEVTNLAGTGTSNSVTFNIINKPTVRIDGAALVLTGRTTTIGCTISSPESVSELTWFKDVNKLQLASNSSKYGGGSIQTPSLTIRNVNDIDKASYRCEATNIAGTGQSKVVHLDVAGKPTIHLSYKSTILRGNKSMIDCSVTSKIPITSLQWYKDGHRILPTSMMFSGGSIEEPSLTLNNFSKQHEGKYRCEVSNGAGTVSSDDAVIDIGDMPVISLTSLTYTVKAAGFVTLRCQIAGNPKPEIQWYRLVDGEKHIIKESLKYSGGSVKVPSLTITNVDGNDTGSYILNAHNAFGESWSEKVTVKGEIPRITLNSDASVLFGKAITIVCLLESDIQTLNWFKDDCELSLDNKHFIGGKLDSPHLTITAASKSDEGKYTCKGITQFGTTISNTISIMVVFDTPQVTIDESNISTEAGASIQLKCSIISEPSITRINWYKTENGKSTQISYSGRHTGGSIQQPFLSIMNANPNDSGVYFCEVENIAGKGRSRNIHLEIKEALPVISISKNLEGRENQPIKLICNIKSGLPVQSLIWYKEVDGRQREIFENGIKYEGGHSRIPELTILYCDKTDTGFYICRVANSFGQSSSEKCFLQVSYKPIITLPLEKNVMDGQSVDIDCSVDAKPDIDSLQWYRLIDGQFIELQQTSKHYTGGNKRNPSLSIVNIGKDDEGAYRCRASNSVGECLSDNCQLKVSSKPEVLIEHSTLSCKIGQSISLECRVQADPAVQHVKWLKKDKGKGKQGKITQLKQTKNETFEHSIKPSLTIRDVQKTDSGHYFCEATNIAGTTKSEPIVLDVATNISDPSINIIVLAYMVDRCSVSIFKEHIVDLSDTSNEVNNIQIADFIIEDERDQQYLETLNRKIPSTKIVFLLLSKDFVDKAWPNVSNMTNLNDCVYSRKPPLVPVYLEQFSKLPFGLRSVQCLYFYRNDSAYKAALGKLLQGLF</sequence>
<feature type="compositionally biased region" description="Polar residues" evidence="3">
    <location>
        <begin position="114"/>
        <end position="123"/>
    </location>
</feature>
<evidence type="ECO:0000259" key="4">
    <source>
        <dbReference type="PROSITE" id="PS50835"/>
    </source>
</evidence>
<dbReference type="Pfam" id="PF07679">
    <property type="entry name" value="I-set"/>
    <property type="match status" value="4"/>
</dbReference>
<proteinExistence type="predicted"/>
<evidence type="ECO:0000256" key="2">
    <source>
        <dbReference type="ARBA" id="ARBA00023157"/>
    </source>
</evidence>
<dbReference type="InterPro" id="IPR003599">
    <property type="entry name" value="Ig_sub"/>
</dbReference>
<dbReference type="OrthoDB" id="6068924at2759"/>
<organism evidence="5 6">
    <name type="scientific">Mytilus edulis</name>
    <name type="common">Blue mussel</name>
    <dbReference type="NCBI Taxonomy" id="6550"/>
    <lineage>
        <taxon>Eukaryota</taxon>
        <taxon>Metazoa</taxon>
        <taxon>Spiralia</taxon>
        <taxon>Lophotrochozoa</taxon>
        <taxon>Mollusca</taxon>
        <taxon>Bivalvia</taxon>
        <taxon>Autobranchia</taxon>
        <taxon>Pteriomorphia</taxon>
        <taxon>Mytilida</taxon>
        <taxon>Mytiloidea</taxon>
        <taxon>Mytilidae</taxon>
        <taxon>Mytilinae</taxon>
        <taxon>Mytilus</taxon>
    </lineage>
</organism>
<dbReference type="EMBL" id="CAJPWZ010001670">
    <property type="protein sequence ID" value="CAG2220753.1"/>
    <property type="molecule type" value="Genomic_DNA"/>
</dbReference>
<evidence type="ECO:0000256" key="1">
    <source>
        <dbReference type="ARBA" id="ARBA00022729"/>
    </source>
</evidence>
<dbReference type="CDD" id="cd00099">
    <property type="entry name" value="IgV"/>
    <property type="match status" value="1"/>
</dbReference>
<keyword evidence="2" id="KW-1015">Disulfide bond</keyword>
<feature type="domain" description="Ig-like" evidence="4">
    <location>
        <begin position="801"/>
        <end position="891"/>
    </location>
</feature>
<dbReference type="InterPro" id="IPR013106">
    <property type="entry name" value="Ig_V-set"/>
</dbReference>
<evidence type="ECO:0000256" key="3">
    <source>
        <dbReference type="SAM" id="MobiDB-lite"/>
    </source>
</evidence>
<accession>A0A8S3SGL4</accession>
<feature type="domain" description="Ig-like" evidence="4">
    <location>
        <begin position="1089"/>
        <end position="1184"/>
    </location>
</feature>
<dbReference type="InterPro" id="IPR036179">
    <property type="entry name" value="Ig-like_dom_sf"/>
</dbReference>
<dbReference type="SUPFAM" id="SSF48726">
    <property type="entry name" value="Immunoglobulin"/>
    <property type="match status" value="10"/>
</dbReference>
<name>A0A8S3SGL4_MYTED</name>
<dbReference type="InterPro" id="IPR013783">
    <property type="entry name" value="Ig-like_fold"/>
</dbReference>
<feature type="domain" description="Ig-like" evidence="4">
    <location>
        <begin position="1285"/>
        <end position="1381"/>
    </location>
</feature>
<dbReference type="InterPro" id="IPR013098">
    <property type="entry name" value="Ig_I-set"/>
</dbReference>
<dbReference type="SMART" id="SM00409">
    <property type="entry name" value="IG"/>
    <property type="match status" value="10"/>
</dbReference>
<feature type="compositionally biased region" description="Basic and acidic residues" evidence="3">
    <location>
        <begin position="68"/>
        <end position="78"/>
    </location>
</feature>
<dbReference type="GO" id="GO:0005886">
    <property type="term" value="C:plasma membrane"/>
    <property type="evidence" value="ECO:0007669"/>
    <property type="project" value="TreeGrafter"/>
</dbReference>
<feature type="region of interest" description="Disordered" evidence="3">
    <location>
        <begin position="68"/>
        <end position="100"/>
    </location>
</feature>
<feature type="compositionally biased region" description="Basic and acidic residues" evidence="3">
    <location>
        <begin position="124"/>
        <end position="139"/>
    </location>
</feature>
<dbReference type="SMART" id="SM00408">
    <property type="entry name" value="IGc2"/>
    <property type="match status" value="10"/>
</dbReference>
<dbReference type="InterPro" id="IPR050958">
    <property type="entry name" value="Cell_Adh-Cytoskel_Orgn"/>
</dbReference>
<evidence type="ECO:0000313" key="6">
    <source>
        <dbReference type="Proteomes" id="UP000683360"/>
    </source>
</evidence>
<protein>
    <recommendedName>
        <fullName evidence="4">Ig-like domain-containing protein</fullName>
    </recommendedName>
</protein>
<feature type="domain" description="Ig-like" evidence="4">
    <location>
        <begin position="990"/>
        <end position="1083"/>
    </location>
</feature>
<dbReference type="CDD" id="cd00096">
    <property type="entry name" value="Ig"/>
    <property type="match status" value="4"/>
</dbReference>
<feature type="domain" description="Ig-like" evidence="4">
    <location>
        <begin position="611"/>
        <end position="702"/>
    </location>
</feature>
<dbReference type="PROSITE" id="PS50835">
    <property type="entry name" value="IG_LIKE"/>
    <property type="match status" value="10"/>
</dbReference>
<dbReference type="SMART" id="SM00406">
    <property type="entry name" value="IGv"/>
    <property type="match status" value="4"/>
</dbReference>
<keyword evidence="1" id="KW-0732">Signal</keyword>
<dbReference type="Pfam" id="PF13927">
    <property type="entry name" value="Ig_3"/>
    <property type="match status" value="6"/>
</dbReference>
<feature type="domain" description="Ig-like" evidence="4">
    <location>
        <begin position="707"/>
        <end position="796"/>
    </location>
</feature>
<dbReference type="PANTHER" id="PTHR45080:SF8">
    <property type="entry name" value="IG-LIKE DOMAIN-CONTAINING PROTEIN"/>
    <property type="match status" value="1"/>
</dbReference>
<dbReference type="GO" id="GO:0008046">
    <property type="term" value="F:axon guidance receptor activity"/>
    <property type="evidence" value="ECO:0007669"/>
    <property type="project" value="TreeGrafter"/>
</dbReference>
<dbReference type="PANTHER" id="PTHR45080">
    <property type="entry name" value="CONTACTIN 5"/>
    <property type="match status" value="1"/>
</dbReference>
<feature type="domain" description="Ig-like" evidence="4">
    <location>
        <begin position="897"/>
        <end position="982"/>
    </location>
</feature>
<reference evidence="5" key="1">
    <citation type="submission" date="2021-03" db="EMBL/GenBank/DDBJ databases">
        <authorList>
            <person name="Bekaert M."/>
        </authorList>
    </citation>
    <scope>NUCLEOTIDE SEQUENCE</scope>
</reference>
<dbReference type="Gene3D" id="2.60.40.10">
    <property type="entry name" value="Immunoglobulins"/>
    <property type="match status" value="10"/>
</dbReference>
<dbReference type="GO" id="GO:0007156">
    <property type="term" value="P:homophilic cell adhesion via plasma membrane adhesion molecules"/>
    <property type="evidence" value="ECO:0007669"/>
    <property type="project" value="TreeGrafter"/>
</dbReference>
<evidence type="ECO:0000313" key="5">
    <source>
        <dbReference type="EMBL" id="CAG2220753.1"/>
    </source>
</evidence>
<feature type="domain" description="Ig-like" evidence="4">
    <location>
        <begin position="429"/>
        <end position="507"/>
    </location>
</feature>
<dbReference type="GO" id="GO:0043025">
    <property type="term" value="C:neuronal cell body"/>
    <property type="evidence" value="ECO:0007669"/>
    <property type="project" value="TreeGrafter"/>
</dbReference>
<dbReference type="GO" id="GO:0030424">
    <property type="term" value="C:axon"/>
    <property type="evidence" value="ECO:0007669"/>
    <property type="project" value="TreeGrafter"/>
</dbReference>
<dbReference type="InterPro" id="IPR003598">
    <property type="entry name" value="Ig_sub2"/>
</dbReference>
<dbReference type="GO" id="GO:0050808">
    <property type="term" value="P:synapse organization"/>
    <property type="evidence" value="ECO:0007669"/>
    <property type="project" value="TreeGrafter"/>
</dbReference>
<dbReference type="Proteomes" id="UP000683360">
    <property type="component" value="Unassembled WGS sequence"/>
</dbReference>
<keyword evidence="6" id="KW-1185">Reference proteome</keyword>
<gene>
    <name evidence="5" type="ORF">MEDL_34214</name>
</gene>
<feature type="domain" description="Ig-like" evidence="4">
    <location>
        <begin position="1187"/>
        <end position="1274"/>
    </location>
</feature>